<evidence type="ECO:0000256" key="1">
    <source>
        <dbReference type="SAM" id="MobiDB-lite"/>
    </source>
</evidence>
<dbReference type="AlphaFoldDB" id="A0A6V7V0Y4"/>
<organism evidence="2 3">
    <name type="scientific">Meloidogyne enterolobii</name>
    <name type="common">Root-knot nematode worm</name>
    <name type="synonym">Meloidogyne mayaguensis</name>
    <dbReference type="NCBI Taxonomy" id="390850"/>
    <lineage>
        <taxon>Eukaryota</taxon>
        <taxon>Metazoa</taxon>
        <taxon>Ecdysozoa</taxon>
        <taxon>Nematoda</taxon>
        <taxon>Chromadorea</taxon>
        <taxon>Rhabditida</taxon>
        <taxon>Tylenchina</taxon>
        <taxon>Tylenchomorpha</taxon>
        <taxon>Tylenchoidea</taxon>
        <taxon>Meloidogynidae</taxon>
        <taxon>Meloidogyninae</taxon>
        <taxon>Meloidogyne</taxon>
    </lineage>
</organism>
<accession>A0A6V7V0Y4</accession>
<name>A0A6V7V0Y4_MELEN</name>
<feature type="compositionally biased region" description="Low complexity" evidence="1">
    <location>
        <begin position="19"/>
        <end position="28"/>
    </location>
</feature>
<feature type="region of interest" description="Disordered" evidence="1">
    <location>
        <begin position="1"/>
        <end position="31"/>
    </location>
</feature>
<comment type="caution">
    <text evidence="2">The sequence shown here is derived from an EMBL/GenBank/DDBJ whole genome shotgun (WGS) entry which is preliminary data.</text>
</comment>
<proteinExistence type="predicted"/>
<evidence type="ECO:0000313" key="2">
    <source>
        <dbReference type="EMBL" id="CAD2168507.1"/>
    </source>
</evidence>
<gene>
    <name evidence="2" type="ORF">MENT_LOCUS19879</name>
</gene>
<sequence>MVSSSSASTPHKRLISNISSWKESQQQKQHQEQLGFLQMPSTEQVVAELLAKAAETQFQATGVQPVDLDRYKEQQEEQRQKTAFSFVVKSKWKFVSKQGTEGTFSRRNGNELWEGEQIIRQSATSSTQTKIYC</sequence>
<reference evidence="2 3" key="1">
    <citation type="submission" date="2020-08" db="EMBL/GenBank/DDBJ databases">
        <authorList>
            <person name="Koutsovoulos G."/>
            <person name="Danchin GJ E."/>
        </authorList>
    </citation>
    <scope>NUCLEOTIDE SEQUENCE [LARGE SCALE GENOMIC DNA]</scope>
</reference>
<evidence type="ECO:0000313" key="3">
    <source>
        <dbReference type="Proteomes" id="UP000580250"/>
    </source>
</evidence>
<protein>
    <submittedName>
        <fullName evidence="2">Uncharacterized protein</fullName>
    </submittedName>
</protein>
<dbReference type="Proteomes" id="UP000580250">
    <property type="component" value="Unassembled WGS sequence"/>
</dbReference>
<dbReference type="EMBL" id="CAJEWN010000142">
    <property type="protein sequence ID" value="CAD2168507.1"/>
    <property type="molecule type" value="Genomic_DNA"/>
</dbReference>